<accession>A0A2Z6NTB1</accession>
<keyword evidence="2" id="KW-1185">Reference proteome</keyword>
<evidence type="ECO:0008006" key="3">
    <source>
        <dbReference type="Google" id="ProtNLM"/>
    </source>
</evidence>
<reference evidence="2" key="1">
    <citation type="journal article" date="2017" name="Front. Plant Sci.">
        <title>Climate Clever Clovers: New Paradigm to Reduce the Environmental Footprint of Ruminants by Breeding Low Methanogenic Forages Utilizing Haplotype Variation.</title>
        <authorList>
            <person name="Kaur P."/>
            <person name="Appels R."/>
            <person name="Bayer P.E."/>
            <person name="Keeble-Gagnere G."/>
            <person name="Wang J."/>
            <person name="Hirakawa H."/>
            <person name="Shirasawa K."/>
            <person name="Vercoe P."/>
            <person name="Stefanova K."/>
            <person name="Durmic Z."/>
            <person name="Nichols P."/>
            <person name="Revell C."/>
            <person name="Isobe S.N."/>
            <person name="Edwards D."/>
            <person name="Erskine W."/>
        </authorList>
    </citation>
    <scope>NUCLEOTIDE SEQUENCE [LARGE SCALE GENOMIC DNA]</scope>
    <source>
        <strain evidence="2">cv. Daliak</strain>
    </source>
</reference>
<proteinExistence type="predicted"/>
<dbReference type="AlphaFoldDB" id="A0A2Z6NTB1"/>
<sequence length="106" mass="11752">MSTHDAETTLALESLRAPLNPFPITNQEKYLNDIRLKYLRSLELVDECGNSWTCDLTLLTFPCKQFKIGGDWSRMVSARKLTIGAAVKIGAPAGGNNETIYFTLDA</sequence>
<evidence type="ECO:0000313" key="1">
    <source>
        <dbReference type="EMBL" id="GAU45373.1"/>
    </source>
</evidence>
<protein>
    <recommendedName>
        <fullName evidence="3">TF-B3 domain-containing protein</fullName>
    </recommendedName>
</protein>
<organism evidence="1 2">
    <name type="scientific">Trifolium subterraneum</name>
    <name type="common">Subterranean clover</name>
    <dbReference type="NCBI Taxonomy" id="3900"/>
    <lineage>
        <taxon>Eukaryota</taxon>
        <taxon>Viridiplantae</taxon>
        <taxon>Streptophyta</taxon>
        <taxon>Embryophyta</taxon>
        <taxon>Tracheophyta</taxon>
        <taxon>Spermatophyta</taxon>
        <taxon>Magnoliopsida</taxon>
        <taxon>eudicotyledons</taxon>
        <taxon>Gunneridae</taxon>
        <taxon>Pentapetalae</taxon>
        <taxon>rosids</taxon>
        <taxon>fabids</taxon>
        <taxon>Fabales</taxon>
        <taxon>Fabaceae</taxon>
        <taxon>Papilionoideae</taxon>
        <taxon>50 kb inversion clade</taxon>
        <taxon>NPAAA clade</taxon>
        <taxon>Hologalegina</taxon>
        <taxon>IRL clade</taxon>
        <taxon>Trifolieae</taxon>
        <taxon>Trifolium</taxon>
    </lineage>
</organism>
<dbReference type="Proteomes" id="UP000242715">
    <property type="component" value="Unassembled WGS sequence"/>
</dbReference>
<dbReference type="EMBL" id="DF974118">
    <property type="protein sequence ID" value="GAU45373.1"/>
    <property type="molecule type" value="Genomic_DNA"/>
</dbReference>
<evidence type="ECO:0000313" key="2">
    <source>
        <dbReference type="Proteomes" id="UP000242715"/>
    </source>
</evidence>
<name>A0A2Z6NTB1_TRISU</name>
<gene>
    <name evidence="1" type="ORF">TSUD_89930</name>
</gene>